<dbReference type="Gene3D" id="3.40.50.1390">
    <property type="entry name" value="Resolvase, N-terminal catalytic domain"/>
    <property type="match status" value="1"/>
</dbReference>
<reference evidence="3 4" key="1">
    <citation type="journal article" date="2005" name="Int. J. Syst. Evol. Microbiol.">
        <title>Bacillus litoralis sp. nov., isolated from a tidal flat of the Yellow Sea in Korea.</title>
        <authorList>
            <person name="Yoon J.H."/>
            <person name="Oh T.K."/>
        </authorList>
    </citation>
    <scope>NUCLEOTIDE SEQUENCE [LARGE SCALE GENOMIC DNA]</scope>
    <source>
        <strain evidence="3 4">SW-211</strain>
    </source>
</reference>
<dbReference type="PANTHER" id="PTHR30461:SF26">
    <property type="entry name" value="RESOLVASE HOMOLOG YNEB"/>
    <property type="match status" value="1"/>
</dbReference>
<gene>
    <name evidence="3" type="ORF">FS935_05570</name>
</gene>
<comment type="caution">
    <text evidence="3">The sequence shown here is derived from an EMBL/GenBank/DDBJ whole genome shotgun (WGS) entry which is preliminary data.</text>
</comment>
<dbReference type="EMBL" id="VOQF01000003">
    <property type="protein sequence ID" value="TXC91853.1"/>
    <property type="molecule type" value="Genomic_DNA"/>
</dbReference>
<dbReference type="GO" id="GO:0003677">
    <property type="term" value="F:DNA binding"/>
    <property type="evidence" value="ECO:0007669"/>
    <property type="project" value="InterPro"/>
</dbReference>
<organism evidence="3 4">
    <name type="scientific">Metabacillus litoralis</name>
    <dbReference type="NCBI Taxonomy" id="152268"/>
    <lineage>
        <taxon>Bacteria</taxon>
        <taxon>Bacillati</taxon>
        <taxon>Bacillota</taxon>
        <taxon>Bacilli</taxon>
        <taxon>Bacillales</taxon>
        <taxon>Bacillaceae</taxon>
        <taxon>Metabacillus</taxon>
    </lineage>
</organism>
<dbReference type="Pfam" id="PF00239">
    <property type="entry name" value="Resolvase"/>
    <property type="match status" value="1"/>
</dbReference>
<sequence length="221" mass="25253">MKAVVYCRVSTNKESQESSIERQKEELKNLALLHNIEVIKIIEEYHSGYDVDRDGIIEALSILKDKKAEILLVQDDTRLGRGHAKIALLHEIRKLNAKVLTLNEKGEPELSETDIMILSILSTVEEFQRKLVNYKISRGMNRAIRDGYKPQRNLGNLGHGGGKEKIQVPIEEIINLRNKKLTFHEIAATLRGVGYDVSKATVHRRYKEYTESQVVSSEEFN</sequence>
<dbReference type="GO" id="GO:0000150">
    <property type="term" value="F:DNA strand exchange activity"/>
    <property type="evidence" value="ECO:0007669"/>
    <property type="project" value="InterPro"/>
</dbReference>
<comment type="similarity">
    <text evidence="1">Belongs to the site-specific recombinase resolvase family.</text>
</comment>
<dbReference type="InterPro" id="IPR050639">
    <property type="entry name" value="SSR_resolvase"/>
</dbReference>
<protein>
    <submittedName>
        <fullName evidence="3">Recombinase family protein</fullName>
    </submittedName>
</protein>
<feature type="domain" description="Resolvase/invertase-type recombinase catalytic" evidence="2">
    <location>
        <begin position="2"/>
        <end position="147"/>
    </location>
</feature>
<evidence type="ECO:0000313" key="4">
    <source>
        <dbReference type="Proteomes" id="UP000321363"/>
    </source>
</evidence>
<dbReference type="PROSITE" id="PS51736">
    <property type="entry name" value="RECOMBINASES_3"/>
    <property type="match status" value="1"/>
</dbReference>
<proteinExistence type="inferred from homology"/>
<dbReference type="AlphaFoldDB" id="A0A5C6W1X0"/>
<dbReference type="RefSeq" id="WP_146946599.1">
    <property type="nucleotide sequence ID" value="NZ_VOQF01000003.1"/>
</dbReference>
<dbReference type="InterPro" id="IPR006119">
    <property type="entry name" value="Resolv_N"/>
</dbReference>
<dbReference type="SMART" id="SM00857">
    <property type="entry name" value="Resolvase"/>
    <property type="match status" value="1"/>
</dbReference>
<dbReference type="SUPFAM" id="SSF53041">
    <property type="entry name" value="Resolvase-like"/>
    <property type="match status" value="1"/>
</dbReference>
<dbReference type="CDD" id="cd00338">
    <property type="entry name" value="Ser_Recombinase"/>
    <property type="match status" value="1"/>
</dbReference>
<keyword evidence="4" id="KW-1185">Reference proteome</keyword>
<evidence type="ECO:0000313" key="3">
    <source>
        <dbReference type="EMBL" id="TXC91853.1"/>
    </source>
</evidence>
<dbReference type="PANTHER" id="PTHR30461">
    <property type="entry name" value="DNA-INVERTASE FROM LAMBDOID PROPHAGE"/>
    <property type="match status" value="1"/>
</dbReference>
<name>A0A5C6W1X0_9BACI</name>
<accession>A0A5C6W1X0</accession>
<evidence type="ECO:0000259" key="2">
    <source>
        <dbReference type="PROSITE" id="PS51736"/>
    </source>
</evidence>
<evidence type="ECO:0000256" key="1">
    <source>
        <dbReference type="ARBA" id="ARBA00009913"/>
    </source>
</evidence>
<dbReference type="InterPro" id="IPR036162">
    <property type="entry name" value="Resolvase-like_N_sf"/>
</dbReference>
<dbReference type="Proteomes" id="UP000321363">
    <property type="component" value="Unassembled WGS sequence"/>
</dbReference>
<dbReference type="OrthoDB" id="2731197at2"/>